<dbReference type="AlphaFoldDB" id="A0A9P9AGR6"/>
<protein>
    <submittedName>
        <fullName evidence="3">Uncharacterized protein</fullName>
    </submittedName>
</protein>
<sequence>MEHSFAGTPNPRADYHVLAADGHDVSSTNTSVSREDLQSPQGDIPGSLELEKYNKSDKNIYTFHRAKPGILSILADITADGAPLALIVLSFIVLRLDGKEPRDREELSAWENTVTVLGTLFPIIFASIIGRLTYETARWKLERGAALGSLEQLMGSQTVGATLLTQIKLRALNPLSVGLILIWACSPLGGQSILRMLRTRYESNVHPSDLVYFDTNAQSQPSRVDKDDFRPEVRNVKFPFLDTNGGHDWHNLSGNVENADSAFYSALIGIPINMPLPANATFSLESSYINLECPDVTLSTTQNATGSYFQWPDQGDEGKKEWRNGTWGGFDVPEGSVMGAWAIAVDTFVDSYWTNDTLTQERFGLNQETRLLGGTERRPSMFENETDIEVDQARLNLRAQPGVDYATGATLKLLAYCNVAQKYVESRVACDSSAEQLNCSVTAQRPSRRRHASEYITYLSFPQIFRYISKEMPNATALGEEYPSLALQHLNNVGINAINYVEDDQMFSKVNNTLFSHHLGQILNTYILASQMDNWAIGGVTKHQKVTIPVDYSSLVEAYSVSLPWMGLCLLSCFLLLIGGVLSVIFANMVTGPEVLGYASTVLRDSRFIDMPPKTGQMSAIDLTNREKQTRIRYGFTKEKTDGELLIGVGLEETTEPIRNRPTGG</sequence>
<feature type="transmembrane region" description="Helical" evidence="2">
    <location>
        <begin position="171"/>
        <end position="190"/>
    </location>
</feature>
<evidence type="ECO:0000256" key="1">
    <source>
        <dbReference type="SAM" id="MobiDB-lite"/>
    </source>
</evidence>
<organism evidence="3 4">
    <name type="scientific">Thelonectria olida</name>
    <dbReference type="NCBI Taxonomy" id="1576542"/>
    <lineage>
        <taxon>Eukaryota</taxon>
        <taxon>Fungi</taxon>
        <taxon>Dikarya</taxon>
        <taxon>Ascomycota</taxon>
        <taxon>Pezizomycotina</taxon>
        <taxon>Sordariomycetes</taxon>
        <taxon>Hypocreomycetidae</taxon>
        <taxon>Hypocreales</taxon>
        <taxon>Nectriaceae</taxon>
        <taxon>Thelonectria</taxon>
    </lineage>
</organism>
<evidence type="ECO:0000256" key="2">
    <source>
        <dbReference type="SAM" id="Phobius"/>
    </source>
</evidence>
<keyword evidence="2" id="KW-1133">Transmembrane helix</keyword>
<comment type="caution">
    <text evidence="3">The sequence shown here is derived from an EMBL/GenBank/DDBJ whole genome shotgun (WGS) entry which is preliminary data.</text>
</comment>
<gene>
    <name evidence="3" type="ORF">B0T10DRAFT_584460</name>
</gene>
<feature type="transmembrane region" description="Helical" evidence="2">
    <location>
        <begin position="73"/>
        <end position="94"/>
    </location>
</feature>
<proteinExistence type="predicted"/>
<dbReference type="Proteomes" id="UP000777438">
    <property type="component" value="Unassembled WGS sequence"/>
</dbReference>
<reference evidence="3 4" key="1">
    <citation type="journal article" date="2021" name="Nat. Commun.">
        <title>Genetic determinants of endophytism in the Arabidopsis root mycobiome.</title>
        <authorList>
            <person name="Mesny F."/>
            <person name="Miyauchi S."/>
            <person name="Thiergart T."/>
            <person name="Pickel B."/>
            <person name="Atanasova L."/>
            <person name="Karlsson M."/>
            <person name="Huettel B."/>
            <person name="Barry K.W."/>
            <person name="Haridas S."/>
            <person name="Chen C."/>
            <person name="Bauer D."/>
            <person name="Andreopoulos W."/>
            <person name="Pangilinan J."/>
            <person name="LaButti K."/>
            <person name="Riley R."/>
            <person name="Lipzen A."/>
            <person name="Clum A."/>
            <person name="Drula E."/>
            <person name="Henrissat B."/>
            <person name="Kohler A."/>
            <person name="Grigoriev I.V."/>
            <person name="Martin F.M."/>
            <person name="Hacquard S."/>
        </authorList>
    </citation>
    <scope>NUCLEOTIDE SEQUENCE [LARGE SCALE GENOMIC DNA]</scope>
    <source>
        <strain evidence="3 4">MPI-CAGE-CH-0241</strain>
    </source>
</reference>
<keyword evidence="2" id="KW-0472">Membrane</keyword>
<name>A0A9P9AGR6_9HYPO</name>
<keyword evidence="2" id="KW-0812">Transmembrane</keyword>
<keyword evidence="4" id="KW-1185">Reference proteome</keyword>
<evidence type="ECO:0000313" key="3">
    <source>
        <dbReference type="EMBL" id="KAH6877077.1"/>
    </source>
</evidence>
<feature type="transmembrane region" description="Helical" evidence="2">
    <location>
        <begin position="563"/>
        <end position="587"/>
    </location>
</feature>
<evidence type="ECO:0000313" key="4">
    <source>
        <dbReference type="Proteomes" id="UP000777438"/>
    </source>
</evidence>
<accession>A0A9P9AGR6</accession>
<feature type="transmembrane region" description="Helical" evidence="2">
    <location>
        <begin position="114"/>
        <end position="134"/>
    </location>
</feature>
<dbReference type="EMBL" id="JAGPYM010000031">
    <property type="protein sequence ID" value="KAH6877077.1"/>
    <property type="molecule type" value="Genomic_DNA"/>
</dbReference>
<feature type="region of interest" description="Disordered" evidence="1">
    <location>
        <begin position="25"/>
        <end position="46"/>
    </location>
</feature>
<dbReference type="OrthoDB" id="3692311at2759"/>